<protein>
    <submittedName>
        <fullName evidence="1">Uncharacterized protein</fullName>
    </submittedName>
</protein>
<name>A0A2T3Z2G5_TRIA4</name>
<gene>
    <name evidence="1" type="ORF">M441DRAFT_242878</name>
</gene>
<organism evidence="1 2">
    <name type="scientific">Trichoderma asperellum (strain ATCC 204424 / CBS 433.97 / NBRC 101777)</name>
    <dbReference type="NCBI Taxonomy" id="1042311"/>
    <lineage>
        <taxon>Eukaryota</taxon>
        <taxon>Fungi</taxon>
        <taxon>Dikarya</taxon>
        <taxon>Ascomycota</taxon>
        <taxon>Pezizomycotina</taxon>
        <taxon>Sordariomycetes</taxon>
        <taxon>Hypocreomycetidae</taxon>
        <taxon>Hypocreales</taxon>
        <taxon>Hypocreaceae</taxon>
        <taxon>Trichoderma</taxon>
    </lineage>
</organism>
<evidence type="ECO:0000313" key="2">
    <source>
        <dbReference type="Proteomes" id="UP000240493"/>
    </source>
</evidence>
<proteinExistence type="predicted"/>
<reference evidence="1 2" key="1">
    <citation type="submission" date="2016-07" db="EMBL/GenBank/DDBJ databases">
        <title>Multiple horizontal gene transfer events from other fungi enriched the ability of initially mycotrophic Trichoderma (Ascomycota) to feed on dead plant biomass.</title>
        <authorList>
            <consortium name="DOE Joint Genome Institute"/>
            <person name="Aerts A."/>
            <person name="Atanasova L."/>
            <person name="Chenthamara K."/>
            <person name="Zhang J."/>
            <person name="Grujic M."/>
            <person name="Henrissat B."/>
            <person name="Kuo A."/>
            <person name="Salamov A."/>
            <person name="Lipzen A."/>
            <person name="Labutti K."/>
            <person name="Barry K."/>
            <person name="Miao Y."/>
            <person name="Rahimi M.J."/>
            <person name="Shen Q."/>
            <person name="Grigoriev I.V."/>
            <person name="Kubicek C.P."/>
            <person name="Druzhinina I.S."/>
        </authorList>
    </citation>
    <scope>NUCLEOTIDE SEQUENCE [LARGE SCALE GENOMIC DNA]</scope>
    <source>
        <strain evidence="1 2">CBS 433.97</strain>
    </source>
</reference>
<dbReference type="AlphaFoldDB" id="A0A2T3Z2G5"/>
<evidence type="ECO:0000313" key="1">
    <source>
        <dbReference type="EMBL" id="PTB39011.1"/>
    </source>
</evidence>
<keyword evidence="2" id="KW-1185">Reference proteome</keyword>
<accession>A0A2T3Z2G5</accession>
<sequence length="112" mass="12613">MHNCCSSALAERAVFRTHGQIPSTRRHSPNLVISSCGCVHIPVGADGRSARYYISWCEQCTSTYLCIAELSCYWLPRQLNLGLSEFISSYVHSPFHSFVLTPPEPVSDWQHI</sequence>
<dbReference type="Proteomes" id="UP000240493">
    <property type="component" value="Unassembled WGS sequence"/>
</dbReference>
<dbReference type="EMBL" id="KZ679265">
    <property type="protein sequence ID" value="PTB39011.1"/>
    <property type="molecule type" value="Genomic_DNA"/>
</dbReference>